<dbReference type="HOGENOM" id="CLU_1985652_0_0_1"/>
<dbReference type="AlphaFoldDB" id="A0A061GXI5"/>
<sequence length="126" mass="15130">MNPAESDKLLESMFGREEWQFERIISEADLNQKEDIIVLVPEVHKYFIPLLKNKDAKDLTEGKAIDILLFDEDFKAYYKLNLHFSRPYFLLWDTTEFYQKKRLTVGQRLGFRYEGWFAMLVVKLLK</sequence>
<dbReference type="InParanoid" id="A0A061GXI5"/>
<dbReference type="OMA" id="WQFERII"/>
<dbReference type="eggNOG" id="ENOG502R5JS">
    <property type="taxonomic scope" value="Eukaryota"/>
</dbReference>
<organism evidence="1 2">
    <name type="scientific">Theobroma cacao</name>
    <name type="common">Cacao</name>
    <name type="synonym">Cocoa</name>
    <dbReference type="NCBI Taxonomy" id="3641"/>
    <lineage>
        <taxon>Eukaryota</taxon>
        <taxon>Viridiplantae</taxon>
        <taxon>Streptophyta</taxon>
        <taxon>Embryophyta</taxon>
        <taxon>Tracheophyta</taxon>
        <taxon>Spermatophyta</taxon>
        <taxon>Magnoliopsida</taxon>
        <taxon>eudicotyledons</taxon>
        <taxon>Gunneridae</taxon>
        <taxon>Pentapetalae</taxon>
        <taxon>rosids</taxon>
        <taxon>malvids</taxon>
        <taxon>Malvales</taxon>
        <taxon>Malvaceae</taxon>
        <taxon>Byttnerioideae</taxon>
        <taxon>Theobroma</taxon>
    </lineage>
</organism>
<evidence type="ECO:0000313" key="2">
    <source>
        <dbReference type="Proteomes" id="UP000026915"/>
    </source>
</evidence>
<dbReference type="Gramene" id="EOY31824">
    <property type="protein sequence ID" value="EOY31824"/>
    <property type="gene ID" value="TCM_039094"/>
</dbReference>
<reference evidence="1 2" key="1">
    <citation type="journal article" date="2013" name="Genome Biol.">
        <title>The genome sequence of the most widely cultivated cacao type and its use to identify candidate genes regulating pod color.</title>
        <authorList>
            <person name="Motamayor J.C."/>
            <person name="Mockaitis K."/>
            <person name="Schmutz J."/>
            <person name="Haiminen N."/>
            <person name="Iii D.L."/>
            <person name="Cornejo O."/>
            <person name="Findley S.D."/>
            <person name="Zheng P."/>
            <person name="Utro F."/>
            <person name="Royaert S."/>
            <person name="Saski C."/>
            <person name="Jenkins J."/>
            <person name="Podicheti R."/>
            <person name="Zhao M."/>
            <person name="Scheffler B.E."/>
            <person name="Stack J.C."/>
            <person name="Feltus F.A."/>
            <person name="Mustiga G.M."/>
            <person name="Amores F."/>
            <person name="Phillips W."/>
            <person name="Marelli J.P."/>
            <person name="May G.D."/>
            <person name="Shapiro H."/>
            <person name="Ma J."/>
            <person name="Bustamante C.D."/>
            <person name="Schnell R.J."/>
            <person name="Main D."/>
            <person name="Gilbert D."/>
            <person name="Parida L."/>
            <person name="Kuhn D.N."/>
        </authorList>
    </citation>
    <scope>NUCLEOTIDE SEQUENCE [LARGE SCALE GENOMIC DNA]</scope>
    <source>
        <strain evidence="2">cv. Matina 1-6</strain>
    </source>
</reference>
<protein>
    <submittedName>
        <fullName evidence="1">Uncharacterized protein</fullName>
    </submittedName>
</protein>
<dbReference type="Proteomes" id="UP000026915">
    <property type="component" value="Chromosome 9"/>
</dbReference>
<gene>
    <name evidence="1" type="ORF">TCM_039094</name>
</gene>
<keyword evidence="2" id="KW-1185">Reference proteome</keyword>
<dbReference type="EMBL" id="CM001887">
    <property type="protein sequence ID" value="EOY31824.1"/>
    <property type="molecule type" value="Genomic_DNA"/>
</dbReference>
<proteinExistence type="predicted"/>
<evidence type="ECO:0000313" key="1">
    <source>
        <dbReference type="EMBL" id="EOY31824.1"/>
    </source>
</evidence>
<name>A0A061GXI5_THECC</name>
<accession>A0A061GXI5</accession>